<dbReference type="AlphaFoldDB" id="A0A0D2X1W6"/>
<dbReference type="FunCoup" id="A0A0D2X1W6">
    <property type="interactions" value="230"/>
</dbReference>
<organism evidence="10 11">
    <name type="scientific">Capsaspora owczarzaki (strain ATCC 30864)</name>
    <dbReference type="NCBI Taxonomy" id="595528"/>
    <lineage>
        <taxon>Eukaryota</taxon>
        <taxon>Filasterea</taxon>
        <taxon>Capsaspora</taxon>
    </lineage>
</organism>
<dbReference type="OrthoDB" id="983542at2759"/>
<dbReference type="InterPro" id="IPR008242">
    <property type="entry name" value="Chor_mutase/pphenate_deHydtase"/>
</dbReference>
<evidence type="ECO:0000256" key="5">
    <source>
        <dbReference type="ARBA" id="ARBA00023222"/>
    </source>
</evidence>
<keyword evidence="3" id="KW-0028">Amino-acid biosynthesis</keyword>
<evidence type="ECO:0000256" key="2">
    <source>
        <dbReference type="ARBA" id="ARBA00013147"/>
    </source>
</evidence>
<dbReference type="InterPro" id="IPR045865">
    <property type="entry name" value="ACT-like_dom_sf"/>
</dbReference>
<dbReference type="CDD" id="cd13630">
    <property type="entry name" value="PBP2_PDT_1"/>
    <property type="match status" value="1"/>
</dbReference>
<dbReference type="PANTHER" id="PTHR21022">
    <property type="entry name" value="PREPHENATE DEHYDRATASE P PROTEIN"/>
    <property type="match status" value="1"/>
</dbReference>
<proteinExistence type="predicted"/>
<dbReference type="SUPFAM" id="SSF55021">
    <property type="entry name" value="ACT-like"/>
    <property type="match status" value="1"/>
</dbReference>
<protein>
    <recommendedName>
        <fullName evidence="2">prephenate dehydratase</fullName>
        <ecNumber evidence="2">4.2.1.51</ecNumber>
    </recommendedName>
</protein>
<comment type="catalytic activity">
    <reaction evidence="7">
        <text>prephenate + H(+) = 3-phenylpyruvate + CO2 + H2O</text>
        <dbReference type="Rhea" id="RHEA:21648"/>
        <dbReference type="ChEBI" id="CHEBI:15377"/>
        <dbReference type="ChEBI" id="CHEBI:15378"/>
        <dbReference type="ChEBI" id="CHEBI:16526"/>
        <dbReference type="ChEBI" id="CHEBI:18005"/>
        <dbReference type="ChEBI" id="CHEBI:29934"/>
        <dbReference type="EC" id="4.2.1.51"/>
    </reaction>
</comment>
<dbReference type="InterPro" id="IPR001086">
    <property type="entry name" value="Preph_deHydtase"/>
</dbReference>
<dbReference type="PANTHER" id="PTHR21022:SF19">
    <property type="entry name" value="PREPHENATE DEHYDRATASE-RELATED"/>
    <property type="match status" value="1"/>
</dbReference>
<dbReference type="STRING" id="595528.A0A0D2X1W6"/>
<dbReference type="SUPFAM" id="SSF53850">
    <property type="entry name" value="Periplasmic binding protein-like II"/>
    <property type="match status" value="1"/>
</dbReference>
<evidence type="ECO:0000259" key="9">
    <source>
        <dbReference type="PROSITE" id="PS51671"/>
    </source>
</evidence>
<dbReference type="PIRSF" id="PIRSF001500">
    <property type="entry name" value="Chor_mut_pdt_Ppr"/>
    <property type="match status" value="1"/>
</dbReference>
<dbReference type="eggNOG" id="KOG2797">
    <property type="taxonomic scope" value="Eukaryota"/>
</dbReference>
<dbReference type="EC" id="4.2.1.51" evidence="2"/>
<dbReference type="CDD" id="cd04905">
    <property type="entry name" value="ACT_CM-PDT"/>
    <property type="match status" value="1"/>
</dbReference>
<keyword evidence="5" id="KW-0584">Phenylalanine biosynthesis</keyword>
<evidence type="ECO:0000256" key="1">
    <source>
        <dbReference type="ARBA" id="ARBA00004741"/>
    </source>
</evidence>
<dbReference type="InterPro" id="IPR018528">
    <property type="entry name" value="Preph_deHydtase_CS"/>
</dbReference>
<feature type="domain" description="ACT" evidence="9">
    <location>
        <begin position="273"/>
        <end position="359"/>
    </location>
</feature>
<evidence type="ECO:0000313" key="10">
    <source>
        <dbReference type="EMBL" id="KJE91524.1"/>
    </source>
</evidence>
<dbReference type="GO" id="GO:0005737">
    <property type="term" value="C:cytoplasm"/>
    <property type="evidence" value="ECO:0007669"/>
    <property type="project" value="TreeGrafter"/>
</dbReference>
<dbReference type="UniPathway" id="UPA00121">
    <property type="reaction ID" value="UER00345"/>
</dbReference>
<dbReference type="RefSeq" id="XP_004349402.1">
    <property type="nucleotide sequence ID" value="XM_004349352.2"/>
</dbReference>
<gene>
    <name evidence="10" type="ORF">CAOG_002652</name>
</gene>
<name>A0A0D2X1W6_CAPO3</name>
<dbReference type="Pfam" id="PF00800">
    <property type="entry name" value="PDT"/>
    <property type="match status" value="1"/>
</dbReference>
<keyword evidence="11" id="KW-1185">Reference proteome</keyword>
<keyword evidence="6" id="KW-0456">Lyase</keyword>
<evidence type="ECO:0000256" key="6">
    <source>
        <dbReference type="ARBA" id="ARBA00023239"/>
    </source>
</evidence>
<keyword evidence="4" id="KW-0057">Aromatic amino acid biosynthesis</keyword>
<sequence length="365" mass="39377">MDATGVLRIGFLGPQGSYTHDAALILARQLTDRMSLPSCSRAAFEVVPCETIPAVIASVATSSPSSGHPHSSRTMMAGVVPIENSTEGSVTATLDEFVRIATERAAAAAAAAANAAASQSQDQEQARRTSVKICAELQLPIVHCLVQKRQSETPTLERTVKRVYSHPQALAQCREWLARNLPGAEPVPVASTARAAELCQNEPDAAAICSERCGHLYQLDIAARGIQDLDNNITRFVLFSLQDNVLQAARNLTPRAVLNQPLNPNATSVRRTFLCFSLPHTPGALSDVLVVVKHHHLNMSKIESRPDRSTPWRYTFLLQVDEDLPGATSSDSAPAERLAVAIEEIRASRLCLWLDVLGSAQLALV</sequence>
<dbReference type="PROSITE" id="PS51171">
    <property type="entry name" value="PREPHENATE_DEHYDR_3"/>
    <property type="match status" value="1"/>
</dbReference>
<dbReference type="InParanoid" id="A0A0D2X1W6"/>
<dbReference type="PROSITE" id="PS51671">
    <property type="entry name" value="ACT"/>
    <property type="match status" value="1"/>
</dbReference>
<dbReference type="Gene3D" id="3.30.70.260">
    <property type="match status" value="1"/>
</dbReference>
<dbReference type="FunFam" id="3.40.190.10:FF:000034">
    <property type="entry name" value="Chorismate mutase/prephenate dehydratase"/>
    <property type="match status" value="1"/>
</dbReference>
<accession>A0A0D2X1W6</accession>
<dbReference type="GO" id="GO:0009094">
    <property type="term" value="P:L-phenylalanine biosynthetic process"/>
    <property type="evidence" value="ECO:0007669"/>
    <property type="project" value="UniProtKB-UniPathway"/>
</dbReference>
<evidence type="ECO:0000313" key="11">
    <source>
        <dbReference type="Proteomes" id="UP000008743"/>
    </source>
</evidence>
<dbReference type="Proteomes" id="UP000008743">
    <property type="component" value="Unassembled WGS sequence"/>
</dbReference>
<dbReference type="PROSITE" id="PS00858">
    <property type="entry name" value="PREPHENATE_DEHYDR_2"/>
    <property type="match status" value="1"/>
</dbReference>
<evidence type="ECO:0000259" key="8">
    <source>
        <dbReference type="PROSITE" id="PS51171"/>
    </source>
</evidence>
<evidence type="ECO:0000256" key="3">
    <source>
        <dbReference type="ARBA" id="ARBA00022605"/>
    </source>
</evidence>
<reference evidence="11" key="1">
    <citation type="submission" date="2011-02" db="EMBL/GenBank/DDBJ databases">
        <title>The Genome Sequence of Capsaspora owczarzaki ATCC 30864.</title>
        <authorList>
            <person name="Russ C."/>
            <person name="Cuomo C."/>
            <person name="Burger G."/>
            <person name="Gray M.W."/>
            <person name="Holland P.W.H."/>
            <person name="King N."/>
            <person name="Lang F.B.F."/>
            <person name="Roger A.J."/>
            <person name="Ruiz-Trillo I."/>
            <person name="Young S.K."/>
            <person name="Zeng Q."/>
            <person name="Gargeya S."/>
            <person name="Alvarado L."/>
            <person name="Berlin A."/>
            <person name="Chapman S.B."/>
            <person name="Chen Z."/>
            <person name="Freedman E."/>
            <person name="Gellesch M."/>
            <person name="Goldberg J."/>
            <person name="Griggs A."/>
            <person name="Gujja S."/>
            <person name="Heilman E."/>
            <person name="Heiman D."/>
            <person name="Howarth C."/>
            <person name="Mehta T."/>
            <person name="Neiman D."/>
            <person name="Pearson M."/>
            <person name="Roberts A."/>
            <person name="Saif S."/>
            <person name="Shea T."/>
            <person name="Shenoy N."/>
            <person name="Sisk P."/>
            <person name="Stolte C."/>
            <person name="Sykes S."/>
            <person name="White J."/>
            <person name="Yandava C."/>
            <person name="Haas B."/>
            <person name="Nusbaum C."/>
            <person name="Birren B."/>
        </authorList>
    </citation>
    <scope>NUCLEOTIDE SEQUENCE</scope>
    <source>
        <strain evidence="11">ATCC 30864</strain>
    </source>
</reference>
<dbReference type="PhylomeDB" id="A0A0D2X1W6"/>
<evidence type="ECO:0000256" key="4">
    <source>
        <dbReference type="ARBA" id="ARBA00023141"/>
    </source>
</evidence>
<feature type="domain" description="Prephenate dehydratase" evidence="8">
    <location>
        <begin position="8"/>
        <end position="241"/>
    </location>
</feature>
<dbReference type="GO" id="GO:0004664">
    <property type="term" value="F:prephenate dehydratase activity"/>
    <property type="evidence" value="ECO:0007669"/>
    <property type="project" value="UniProtKB-EC"/>
</dbReference>
<dbReference type="EMBL" id="KE346362">
    <property type="protein sequence ID" value="KJE91524.1"/>
    <property type="molecule type" value="Genomic_DNA"/>
</dbReference>
<dbReference type="Gene3D" id="3.40.190.10">
    <property type="entry name" value="Periplasmic binding protein-like II"/>
    <property type="match status" value="2"/>
</dbReference>
<evidence type="ECO:0000256" key="7">
    <source>
        <dbReference type="ARBA" id="ARBA00047848"/>
    </source>
</evidence>
<dbReference type="InterPro" id="IPR002912">
    <property type="entry name" value="ACT_dom"/>
</dbReference>
<comment type="pathway">
    <text evidence="1">Amino-acid biosynthesis; L-phenylalanine biosynthesis; phenylpyruvate from prephenate: step 1/1.</text>
</comment>